<dbReference type="InterPro" id="IPR041988">
    <property type="entry name" value="Ribosomal_uL24_KOW"/>
</dbReference>
<comment type="function">
    <text evidence="9 10">One of the proteins that surrounds the polypeptide exit tunnel on the outside of the subunit.</text>
</comment>
<evidence type="ECO:0000256" key="5">
    <source>
        <dbReference type="ARBA" id="ARBA00022884"/>
    </source>
</evidence>
<keyword evidence="7 10" id="KW-0687">Ribonucleoprotein</keyword>
<evidence type="ECO:0000256" key="9">
    <source>
        <dbReference type="ARBA" id="ARBA00058688"/>
    </source>
</evidence>
<name>A0A161SJB6_9BACL</name>
<evidence type="ECO:0000256" key="10">
    <source>
        <dbReference type="HAMAP-Rule" id="MF_01326"/>
    </source>
</evidence>
<dbReference type="NCBIfam" id="TIGR01079">
    <property type="entry name" value="rplX_bact"/>
    <property type="match status" value="1"/>
</dbReference>
<dbReference type="EMBL" id="LQNT01000011">
    <property type="protein sequence ID" value="KZE37343.1"/>
    <property type="molecule type" value="Genomic_DNA"/>
</dbReference>
<evidence type="ECO:0000256" key="1">
    <source>
        <dbReference type="ARBA" id="ARBA00004072"/>
    </source>
</evidence>
<evidence type="ECO:0000256" key="11">
    <source>
        <dbReference type="RuleBase" id="RU003477"/>
    </source>
</evidence>
<dbReference type="CDD" id="cd06089">
    <property type="entry name" value="KOW_RPL26"/>
    <property type="match status" value="1"/>
</dbReference>
<dbReference type="InterPro" id="IPR014722">
    <property type="entry name" value="Rib_uL2_dom2"/>
</dbReference>
<sequence>MHVKKGDKVQVITGKDKGKTGVILAAFPKKDRVIVEGVNIIKKHTKPNQESPQGGIVSKEAPIHVSNVMLLDPKSGEPTRIGHKEIEQDGKMVTVRVSKKSGEIIADPYKK</sequence>
<evidence type="ECO:0000256" key="3">
    <source>
        <dbReference type="ARBA" id="ARBA00011838"/>
    </source>
</evidence>
<evidence type="ECO:0000256" key="6">
    <source>
        <dbReference type="ARBA" id="ARBA00022980"/>
    </source>
</evidence>
<dbReference type="InterPro" id="IPR005824">
    <property type="entry name" value="KOW"/>
</dbReference>
<dbReference type="AlphaFoldDB" id="A0A161SJB6"/>
<dbReference type="HAMAP" id="MF_01326_B">
    <property type="entry name" value="Ribosomal_uL24_B"/>
    <property type="match status" value="1"/>
</dbReference>
<feature type="domain" description="KOW" evidence="12">
    <location>
        <begin position="2"/>
        <end position="29"/>
    </location>
</feature>
<reference evidence="13 14" key="1">
    <citation type="submission" date="2016-01" db="EMBL/GenBank/DDBJ databases">
        <title>Whole genome sequencing of Bhargavaea cecembensis T14.</title>
        <authorList>
            <person name="Hong K.W."/>
        </authorList>
    </citation>
    <scope>NUCLEOTIDE SEQUENCE [LARGE SCALE GENOMIC DNA]</scope>
    <source>
        <strain evidence="13 14">T14</strain>
    </source>
</reference>
<evidence type="ECO:0000256" key="4">
    <source>
        <dbReference type="ARBA" id="ARBA00022730"/>
    </source>
</evidence>
<proteinExistence type="inferred from homology"/>
<dbReference type="FunFam" id="2.30.30.30:FF:000004">
    <property type="entry name" value="50S ribosomal protein L24"/>
    <property type="match status" value="1"/>
</dbReference>
<dbReference type="RefSeq" id="WP_063182498.1">
    <property type="nucleotide sequence ID" value="NZ_LQNT01000011.1"/>
</dbReference>
<dbReference type="Proteomes" id="UP000076490">
    <property type="component" value="Unassembled WGS sequence"/>
</dbReference>
<evidence type="ECO:0000313" key="14">
    <source>
        <dbReference type="Proteomes" id="UP000076490"/>
    </source>
</evidence>
<dbReference type="OrthoDB" id="9807419at2"/>
<evidence type="ECO:0000313" key="13">
    <source>
        <dbReference type="EMBL" id="KZE37343.1"/>
    </source>
</evidence>
<dbReference type="InterPro" id="IPR003256">
    <property type="entry name" value="Ribosomal_uL24"/>
</dbReference>
<dbReference type="PANTHER" id="PTHR12903">
    <property type="entry name" value="MITOCHONDRIAL RIBOSOMAL PROTEIN L24"/>
    <property type="match status" value="1"/>
</dbReference>
<keyword evidence="6 10" id="KW-0689">Ribosomal protein</keyword>
<organism evidence="13 14">
    <name type="scientific">Bhargavaea cecembensis</name>
    <dbReference type="NCBI Taxonomy" id="394098"/>
    <lineage>
        <taxon>Bacteria</taxon>
        <taxon>Bacillati</taxon>
        <taxon>Bacillota</taxon>
        <taxon>Bacilli</taxon>
        <taxon>Bacillales</taxon>
        <taxon>Caryophanaceae</taxon>
        <taxon>Bhargavaea</taxon>
    </lineage>
</organism>
<evidence type="ECO:0000256" key="2">
    <source>
        <dbReference type="ARBA" id="ARBA00010618"/>
    </source>
</evidence>
<dbReference type="GO" id="GO:0006412">
    <property type="term" value="P:translation"/>
    <property type="evidence" value="ECO:0007669"/>
    <property type="project" value="UniProtKB-UniRule"/>
</dbReference>
<comment type="caution">
    <text evidence="13">The sequence shown here is derived from an EMBL/GenBank/DDBJ whole genome shotgun (WGS) entry which is preliminary data.</text>
</comment>
<dbReference type="GO" id="GO:1990904">
    <property type="term" value="C:ribonucleoprotein complex"/>
    <property type="evidence" value="ECO:0007669"/>
    <property type="project" value="UniProtKB-KW"/>
</dbReference>
<dbReference type="Pfam" id="PF17136">
    <property type="entry name" value="ribosomal_L24"/>
    <property type="match status" value="1"/>
</dbReference>
<dbReference type="SMART" id="SM00739">
    <property type="entry name" value="KOW"/>
    <property type="match status" value="1"/>
</dbReference>
<dbReference type="GO" id="GO:0019843">
    <property type="term" value="F:rRNA binding"/>
    <property type="evidence" value="ECO:0007669"/>
    <property type="project" value="UniProtKB-UniRule"/>
</dbReference>
<dbReference type="Gene3D" id="2.30.30.30">
    <property type="match status" value="1"/>
</dbReference>
<protein>
    <recommendedName>
        <fullName evidence="8 10">Large ribosomal subunit protein uL24</fullName>
    </recommendedName>
</protein>
<gene>
    <name evidence="10" type="primary">rplX</name>
    <name evidence="13" type="ORF">AV656_12295</name>
</gene>
<comment type="similarity">
    <text evidence="2 10 11">Belongs to the universal ribosomal protein uL24 family.</text>
</comment>
<evidence type="ECO:0000256" key="7">
    <source>
        <dbReference type="ARBA" id="ARBA00023274"/>
    </source>
</evidence>
<dbReference type="Pfam" id="PF00467">
    <property type="entry name" value="KOW"/>
    <property type="match status" value="1"/>
</dbReference>
<dbReference type="InterPro" id="IPR057264">
    <property type="entry name" value="Ribosomal_uL24_C"/>
</dbReference>
<comment type="function">
    <text evidence="1 10">One of two assembly initiator proteins, it binds directly to the 5'-end of the 23S rRNA, where it nucleates assembly of the 50S subunit.</text>
</comment>
<accession>A0A161SJB6</accession>
<dbReference type="SUPFAM" id="SSF50104">
    <property type="entry name" value="Translation proteins SH3-like domain"/>
    <property type="match status" value="1"/>
</dbReference>
<dbReference type="GO" id="GO:0005840">
    <property type="term" value="C:ribosome"/>
    <property type="evidence" value="ECO:0007669"/>
    <property type="project" value="UniProtKB-KW"/>
</dbReference>
<keyword evidence="4 10" id="KW-0699">rRNA-binding</keyword>
<keyword evidence="5 10" id="KW-0694">RNA-binding</keyword>
<dbReference type="InterPro" id="IPR005825">
    <property type="entry name" value="Ribosomal_uL24_CS"/>
</dbReference>
<dbReference type="GO" id="GO:0003735">
    <property type="term" value="F:structural constituent of ribosome"/>
    <property type="evidence" value="ECO:0007669"/>
    <property type="project" value="InterPro"/>
</dbReference>
<comment type="subunit">
    <text evidence="3 10">Part of the 50S ribosomal subunit.</text>
</comment>
<evidence type="ECO:0000259" key="12">
    <source>
        <dbReference type="SMART" id="SM00739"/>
    </source>
</evidence>
<evidence type="ECO:0000256" key="8">
    <source>
        <dbReference type="ARBA" id="ARBA00035206"/>
    </source>
</evidence>
<dbReference type="PROSITE" id="PS01108">
    <property type="entry name" value="RIBOSOMAL_L24"/>
    <property type="match status" value="1"/>
</dbReference>
<dbReference type="InterPro" id="IPR008991">
    <property type="entry name" value="Translation_prot_SH3-like_sf"/>
</dbReference>